<reference evidence="7 8" key="1">
    <citation type="journal article" date="2004" name="Nature">
        <title>Genome sequence of the ultrasmall unicellular red alga Cyanidioschyzon merolae 10D.</title>
        <authorList>
            <person name="Matsuzaki M."/>
            <person name="Misumi O."/>
            <person name="Shin-i T."/>
            <person name="Maruyama S."/>
            <person name="Takahara M."/>
            <person name="Miyagishima S."/>
            <person name="Mori T."/>
            <person name="Nishida K."/>
            <person name="Yagisawa F."/>
            <person name="Nishida K."/>
            <person name="Yoshida Y."/>
            <person name="Nishimura Y."/>
            <person name="Nakao S."/>
            <person name="Kobayashi T."/>
            <person name="Momoyama Y."/>
            <person name="Higashiyama T."/>
            <person name="Minoda A."/>
            <person name="Sano M."/>
            <person name="Nomoto H."/>
            <person name="Oishi K."/>
            <person name="Hayashi H."/>
            <person name="Ohta F."/>
            <person name="Nishizaka S."/>
            <person name="Haga S."/>
            <person name="Miura S."/>
            <person name="Morishita T."/>
            <person name="Kabeya Y."/>
            <person name="Terasawa K."/>
            <person name="Suzuki Y."/>
            <person name="Ishii Y."/>
            <person name="Asakawa S."/>
            <person name="Takano H."/>
            <person name="Ohta N."/>
            <person name="Kuroiwa H."/>
            <person name="Tanaka K."/>
            <person name="Shimizu N."/>
            <person name="Sugano S."/>
            <person name="Sato N."/>
            <person name="Nozaki H."/>
            <person name="Ogasawara N."/>
            <person name="Kohara Y."/>
            <person name="Kuroiwa T."/>
        </authorList>
    </citation>
    <scope>NUCLEOTIDE SEQUENCE [LARGE SCALE GENOMIC DNA]</scope>
    <source>
        <strain evidence="7 8">10D</strain>
    </source>
</reference>
<gene>
    <name evidence="7" type="ORF">CYME_CMP204C</name>
</gene>
<evidence type="ECO:0000256" key="3">
    <source>
        <dbReference type="ARBA" id="ARBA00022989"/>
    </source>
</evidence>
<comment type="subcellular location">
    <subcellularLocation>
        <location evidence="1">Membrane</location>
    </subcellularLocation>
</comment>
<evidence type="ECO:0000256" key="4">
    <source>
        <dbReference type="ARBA" id="ARBA00023136"/>
    </source>
</evidence>
<evidence type="ECO:0000256" key="2">
    <source>
        <dbReference type="ARBA" id="ARBA00022692"/>
    </source>
</evidence>
<comment type="similarity">
    <text evidence="5">Belongs to the anion channel-forming bestrophin (TC 1.A.46) family. Calcium-sensitive chloride channel subfamily.</text>
</comment>
<dbReference type="OMA" id="GQQWTQV"/>
<dbReference type="GO" id="GO:0005254">
    <property type="term" value="F:chloride channel activity"/>
    <property type="evidence" value="ECO:0007669"/>
    <property type="project" value="InterPro"/>
</dbReference>
<evidence type="ECO:0000256" key="6">
    <source>
        <dbReference type="SAM" id="Phobius"/>
    </source>
</evidence>
<evidence type="ECO:0000256" key="5">
    <source>
        <dbReference type="ARBA" id="ARBA00034769"/>
    </source>
</evidence>
<organism evidence="7 8">
    <name type="scientific">Cyanidioschyzon merolae (strain NIES-3377 / 10D)</name>
    <name type="common">Unicellular red alga</name>
    <dbReference type="NCBI Taxonomy" id="280699"/>
    <lineage>
        <taxon>Eukaryota</taxon>
        <taxon>Rhodophyta</taxon>
        <taxon>Bangiophyceae</taxon>
        <taxon>Cyanidiales</taxon>
        <taxon>Cyanidiaceae</taxon>
        <taxon>Cyanidioschyzon</taxon>
    </lineage>
</organism>
<evidence type="ECO:0000313" key="8">
    <source>
        <dbReference type="Proteomes" id="UP000007014"/>
    </source>
</evidence>
<keyword evidence="8" id="KW-1185">Reference proteome</keyword>
<dbReference type="PANTHER" id="PTHR10736:SF0">
    <property type="entry name" value="BESTROPHIN HOMOLOG"/>
    <property type="match status" value="1"/>
</dbReference>
<proteinExistence type="inferred from homology"/>
<dbReference type="Pfam" id="PF01062">
    <property type="entry name" value="Bestrophin"/>
    <property type="match status" value="1"/>
</dbReference>
<dbReference type="PANTHER" id="PTHR10736">
    <property type="entry name" value="BESTROPHIN"/>
    <property type="match status" value="1"/>
</dbReference>
<evidence type="ECO:0000313" key="7">
    <source>
        <dbReference type="EMBL" id="BAM81828.1"/>
    </source>
</evidence>
<keyword evidence="3 6" id="KW-1133">Transmembrane helix</keyword>
<dbReference type="GeneID" id="16996151"/>
<keyword evidence="2 6" id="KW-0812">Transmembrane</keyword>
<feature type="transmembrane region" description="Helical" evidence="6">
    <location>
        <begin position="37"/>
        <end position="58"/>
    </location>
</feature>
<dbReference type="InterPro" id="IPR021134">
    <property type="entry name" value="Bestrophin-like"/>
</dbReference>
<dbReference type="EMBL" id="AP006498">
    <property type="protein sequence ID" value="BAM81828.1"/>
    <property type="molecule type" value="Genomic_DNA"/>
</dbReference>
<reference evidence="7 8" key="2">
    <citation type="journal article" date="2007" name="BMC Biol.">
        <title>A 100%-complete sequence reveals unusually simple genomic features in the hot-spring red alga Cyanidioschyzon merolae.</title>
        <authorList>
            <person name="Nozaki H."/>
            <person name="Takano H."/>
            <person name="Misumi O."/>
            <person name="Terasawa K."/>
            <person name="Matsuzaki M."/>
            <person name="Maruyama S."/>
            <person name="Nishida K."/>
            <person name="Yagisawa F."/>
            <person name="Yoshida Y."/>
            <person name="Fujiwara T."/>
            <person name="Takio S."/>
            <person name="Tamura K."/>
            <person name="Chung S.J."/>
            <person name="Nakamura S."/>
            <person name="Kuroiwa H."/>
            <person name="Tanaka K."/>
            <person name="Sato N."/>
            <person name="Kuroiwa T."/>
        </authorList>
    </citation>
    <scope>NUCLEOTIDE SEQUENCE [LARGE SCALE GENOMIC DNA]</scope>
    <source>
        <strain evidence="7 8">10D</strain>
    </source>
</reference>
<feature type="transmembrane region" description="Helical" evidence="6">
    <location>
        <begin position="252"/>
        <end position="271"/>
    </location>
</feature>
<dbReference type="eggNOG" id="KOG3547">
    <property type="taxonomic scope" value="Eukaryota"/>
</dbReference>
<accession>M1VK75</accession>
<feature type="transmembrane region" description="Helical" evidence="6">
    <location>
        <begin position="283"/>
        <end position="304"/>
    </location>
</feature>
<dbReference type="HOGENOM" id="CLU_594990_0_0_1"/>
<dbReference type="OrthoDB" id="201595at2759"/>
<dbReference type="KEGG" id="cme:CYME_CMP204C"/>
<dbReference type="Gramene" id="CMP204CT">
    <property type="protein sequence ID" value="CMP204CT"/>
    <property type="gene ID" value="CMP204C"/>
</dbReference>
<dbReference type="AlphaFoldDB" id="M1VK75"/>
<keyword evidence="4 6" id="KW-0472">Membrane</keyword>
<protein>
    <submittedName>
        <fullName evidence="7">Similar to bestrophin</fullName>
    </submittedName>
</protein>
<evidence type="ECO:0000256" key="1">
    <source>
        <dbReference type="ARBA" id="ARBA00004370"/>
    </source>
</evidence>
<name>M1VK75_CYAM1</name>
<dbReference type="InterPro" id="IPR000615">
    <property type="entry name" value="Bestrophin"/>
</dbReference>
<dbReference type="RefSeq" id="XP_005537864.1">
    <property type="nucleotide sequence ID" value="XM_005537807.1"/>
</dbReference>
<sequence length="460" mass="52933">MTILYKDPVATFGKDYVLPLSWLRLFFYWHGSLMQRLLFEIILWLALAALVIALKLYVATWTHAFLLVLAILANVLSPILTFMLGFYTSTIYSRWWDARVSMCGTAQMAAYNIAMEMTQFIYSDKDPITAARLKQRIVRWCNLAFALVLREIITDGTHLYNSFDSLEQLGMMTAEERQRIEHDVDRVRFTLPLMWAGHTFTRLRDHEPNYGVTHWVHLQLSQQLASLRQGLGSMYVFVTVPVPLMYRQLVSAAVRIYILVVVLLAGNLQLLGATSSGTDSANYSWTDMVYIVSVFFIYIGWLHVADELANPYRIAPDGLDFDDYLSSQRADHATMVDDNSIRLPTVDSINDEPLPGDPNWNCPFVWRDHAYEAVPGWNKYKEYIRTVKASRQDGHAKTYDFFQRVRQRLLSDEETFATDDTTAPTQTDWAQSIGLQGNTSLRGTTRCWTGPPERIRYYGF</sequence>
<feature type="transmembrane region" description="Helical" evidence="6">
    <location>
        <begin position="64"/>
        <end position="87"/>
    </location>
</feature>
<dbReference type="GO" id="GO:0016020">
    <property type="term" value="C:membrane"/>
    <property type="evidence" value="ECO:0007669"/>
    <property type="project" value="UniProtKB-SubCell"/>
</dbReference>
<dbReference type="Proteomes" id="UP000007014">
    <property type="component" value="Chromosome 16"/>
</dbReference>